<sequence length="276" mass="32106">MDKAPKGFIKLDRSIFEHWIFQDAEKFKAFVDLIQLMRWKDETLILGNEVVVIPRGSYYTSELKLSERWGWSRNKTRAYLNLLAKEHMLIKKGTAKGTTLTLANYEVYQGEGTTESTTEGTAKGQQKVHQKNIKRYTKEEVKEREEVKEVNKNIRESTHSTETLDLIKYYSELLPGQDISTHVATLNIWIEMYSYEWTKEAIQKCVSNKGRFIKSYVEVILRNWARDGKEERSYGAYTNTGTTKAINEKQEAEGDRLARKAIEKYGSTLEDIKCDF</sequence>
<name>A0A1M6S2V9_9CLOT</name>
<dbReference type="RefSeq" id="WP_072904344.1">
    <property type="nucleotide sequence ID" value="NZ_FRAD01000025.1"/>
</dbReference>
<dbReference type="Proteomes" id="UP000183952">
    <property type="component" value="Unassembled WGS sequence"/>
</dbReference>
<proteinExistence type="inferred from homology"/>
<protein>
    <submittedName>
        <fullName evidence="3">DnaD and phage-associated domain-containing protein</fullName>
    </submittedName>
</protein>
<organism evidence="3 4">
    <name type="scientific">Hathewaya proteolytica DSM 3090</name>
    <dbReference type="NCBI Taxonomy" id="1121331"/>
    <lineage>
        <taxon>Bacteria</taxon>
        <taxon>Bacillati</taxon>
        <taxon>Bacillota</taxon>
        <taxon>Clostridia</taxon>
        <taxon>Eubacteriales</taxon>
        <taxon>Clostridiaceae</taxon>
        <taxon>Hathewaya</taxon>
    </lineage>
</organism>
<evidence type="ECO:0000313" key="4">
    <source>
        <dbReference type="Proteomes" id="UP000183952"/>
    </source>
</evidence>
<comment type="similarity">
    <text evidence="1">Belongs to the DnaB/DnaD family.</text>
</comment>
<reference evidence="3 4" key="1">
    <citation type="submission" date="2016-11" db="EMBL/GenBank/DDBJ databases">
        <authorList>
            <person name="Jaros S."/>
            <person name="Januszkiewicz K."/>
            <person name="Wedrychowicz H."/>
        </authorList>
    </citation>
    <scope>NUCLEOTIDE SEQUENCE [LARGE SCALE GENOMIC DNA]</scope>
    <source>
        <strain evidence="3 4">DSM 3090</strain>
    </source>
</reference>
<feature type="domain" description="DnaB/C C-terminal" evidence="2">
    <location>
        <begin position="183"/>
        <end position="228"/>
    </location>
</feature>
<dbReference type="InterPro" id="IPR006343">
    <property type="entry name" value="DnaB/C_C"/>
</dbReference>
<dbReference type="AlphaFoldDB" id="A0A1M6S2V9"/>
<dbReference type="STRING" id="1121331.SAMN02745248_02438"/>
<dbReference type="EMBL" id="FRAD01000025">
    <property type="protein sequence ID" value="SHK39073.1"/>
    <property type="molecule type" value="Genomic_DNA"/>
</dbReference>
<dbReference type="OrthoDB" id="7365718at2"/>
<evidence type="ECO:0000259" key="2">
    <source>
        <dbReference type="Pfam" id="PF07261"/>
    </source>
</evidence>
<gene>
    <name evidence="3" type="ORF">SAMN02745248_02438</name>
</gene>
<keyword evidence="4" id="KW-1185">Reference proteome</keyword>
<accession>A0A1M6S2V9</accession>
<dbReference type="InterPro" id="IPR034829">
    <property type="entry name" value="DnaD-like_sf"/>
</dbReference>
<dbReference type="SUPFAM" id="SSF158499">
    <property type="entry name" value="DnaD domain-like"/>
    <property type="match status" value="1"/>
</dbReference>
<dbReference type="Gene3D" id="1.10.10.630">
    <property type="entry name" value="DnaD domain-like"/>
    <property type="match status" value="1"/>
</dbReference>
<evidence type="ECO:0000313" key="3">
    <source>
        <dbReference type="EMBL" id="SHK39073.1"/>
    </source>
</evidence>
<dbReference type="NCBIfam" id="TIGR01446">
    <property type="entry name" value="DnaD_dom"/>
    <property type="match status" value="1"/>
</dbReference>
<dbReference type="Pfam" id="PF07261">
    <property type="entry name" value="DnaB_2"/>
    <property type="match status" value="1"/>
</dbReference>
<evidence type="ECO:0000256" key="1">
    <source>
        <dbReference type="ARBA" id="ARBA00093462"/>
    </source>
</evidence>